<dbReference type="PANTHER" id="PTHR31018:SF3">
    <property type="entry name" value="RECEPTOR PROTEIN-TYROSINE KINASE"/>
    <property type="match status" value="1"/>
</dbReference>
<dbReference type="PANTHER" id="PTHR31018">
    <property type="entry name" value="SPORULATION-SPECIFIC PROTEIN-RELATED"/>
    <property type="match status" value="1"/>
</dbReference>
<protein>
    <submittedName>
        <fullName evidence="7">T9SS type A sorting domain-containing protein</fullName>
    </submittedName>
</protein>
<dbReference type="Proteomes" id="UP001165296">
    <property type="component" value="Unassembled WGS sequence"/>
</dbReference>
<feature type="signal peptide" evidence="6">
    <location>
        <begin position="1"/>
        <end position="20"/>
    </location>
</feature>
<proteinExistence type="predicted"/>
<dbReference type="SUPFAM" id="SSF52058">
    <property type="entry name" value="L domain-like"/>
    <property type="match status" value="2"/>
</dbReference>
<comment type="caution">
    <text evidence="7">The sequence shown here is derived from an EMBL/GenBank/DDBJ whole genome shotgun (WGS) entry which is preliminary data.</text>
</comment>
<gene>
    <name evidence="7" type="ORF">LGH74_21035</name>
</gene>
<keyword evidence="4 6" id="KW-0732">Signal</keyword>
<dbReference type="EMBL" id="JAJADR010000008">
    <property type="protein sequence ID" value="MCB2410488.1"/>
    <property type="molecule type" value="Genomic_DNA"/>
</dbReference>
<organism evidence="7 8">
    <name type="scientific">Hymenobacter lucidus</name>
    <dbReference type="NCBI Taxonomy" id="2880930"/>
    <lineage>
        <taxon>Bacteria</taxon>
        <taxon>Pseudomonadati</taxon>
        <taxon>Bacteroidota</taxon>
        <taxon>Cytophagia</taxon>
        <taxon>Cytophagales</taxon>
        <taxon>Hymenobacteraceae</taxon>
        <taxon>Hymenobacter</taxon>
    </lineage>
</organism>
<feature type="chain" id="PRO_5045758243" evidence="6">
    <location>
        <begin position="21"/>
        <end position="505"/>
    </location>
</feature>
<evidence type="ECO:0000256" key="6">
    <source>
        <dbReference type="SAM" id="SignalP"/>
    </source>
</evidence>
<dbReference type="InterPro" id="IPR051648">
    <property type="entry name" value="CWI-Assembly_Regulator"/>
</dbReference>
<reference evidence="7" key="1">
    <citation type="submission" date="2021-10" db="EMBL/GenBank/DDBJ databases">
        <authorList>
            <person name="Dean J.D."/>
            <person name="Kim M.K."/>
            <person name="Newey C.N."/>
            <person name="Stoker T.S."/>
            <person name="Thompson D.W."/>
            <person name="Grose J.H."/>
        </authorList>
    </citation>
    <scope>NUCLEOTIDE SEQUENCE</scope>
    <source>
        <strain evidence="7">BT178</strain>
    </source>
</reference>
<keyword evidence="2" id="KW-0134">Cell wall</keyword>
<sequence length="505" mass="53203">MLQRLLLVFLLVASSLPGWAQFQQCRDLVFTTQQQVDDFAAIGCSGIDGNLTIYGSNGNGTGGITNLAPLSTITFVTGNLGLILDRMPNTQGLGNIKSIGGTLTITGALVLAGIDQNTFSSLESIGSGLVISDNTSLTNISGFPKLRSCNYIEIVRNSGLGAITGLNAVNSLVSLSINKCGSLRSVSGFNGLVTGAQLFIVYNKSLAQITGFTALTAANGLIINNNGALTELSGFNALNSLKEQLQIHSDSSLTSISGFNDTLVVNGAVTIDRNPVLRSITGFTGLKAVSLGISNNKSLPDVKGFTSSRLTNVSLSFNDNLKSLSGFALAEVTESINLNYNAMLDSIGTFKAGAAPAYIGVENNASLKSLAGGFIYSNYSTLSTLRLFNNPVLAACTEFWVCQYLRRAGRSFISGNAPSCTEAAILANCQTLATQQPVALAPAYPNPVRDVLYLSSKTHFRLRDLMGRVLLQGEASQVSMAALPTGVYVLETGRETTKSVRIIKQ</sequence>
<dbReference type="RefSeq" id="WP_226179448.1">
    <property type="nucleotide sequence ID" value="NZ_JAJADR010000008.1"/>
</dbReference>
<evidence type="ECO:0000256" key="4">
    <source>
        <dbReference type="ARBA" id="ARBA00022729"/>
    </source>
</evidence>
<keyword evidence="8" id="KW-1185">Reference proteome</keyword>
<accession>A0ABS8AXI8</accession>
<dbReference type="InterPro" id="IPR036941">
    <property type="entry name" value="Rcpt_L-dom_sf"/>
</dbReference>
<evidence type="ECO:0000256" key="2">
    <source>
        <dbReference type="ARBA" id="ARBA00022512"/>
    </source>
</evidence>
<dbReference type="Gene3D" id="3.80.10.10">
    <property type="entry name" value="Ribonuclease Inhibitor"/>
    <property type="match status" value="1"/>
</dbReference>
<dbReference type="InterPro" id="IPR032675">
    <property type="entry name" value="LRR_dom_sf"/>
</dbReference>
<evidence type="ECO:0000256" key="5">
    <source>
        <dbReference type="ARBA" id="ARBA00023180"/>
    </source>
</evidence>
<keyword evidence="5" id="KW-0325">Glycoprotein</keyword>
<name>A0ABS8AXI8_9BACT</name>
<comment type="subcellular location">
    <subcellularLocation>
        <location evidence="1">Secreted</location>
        <location evidence="1">Cell wall</location>
    </subcellularLocation>
</comment>
<keyword evidence="3" id="KW-0964">Secreted</keyword>
<evidence type="ECO:0000256" key="3">
    <source>
        <dbReference type="ARBA" id="ARBA00022525"/>
    </source>
</evidence>
<evidence type="ECO:0000313" key="8">
    <source>
        <dbReference type="Proteomes" id="UP001165296"/>
    </source>
</evidence>
<evidence type="ECO:0000256" key="1">
    <source>
        <dbReference type="ARBA" id="ARBA00004191"/>
    </source>
</evidence>
<dbReference type="Gene3D" id="3.80.20.20">
    <property type="entry name" value="Receptor L-domain"/>
    <property type="match status" value="1"/>
</dbReference>
<evidence type="ECO:0000313" key="7">
    <source>
        <dbReference type="EMBL" id="MCB2410488.1"/>
    </source>
</evidence>